<dbReference type="InterPro" id="IPR009050">
    <property type="entry name" value="Globin-like_sf"/>
</dbReference>
<dbReference type="CDD" id="cd01040">
    <property type="entry name" value="Mb-like"/>
    <property type="match status" value="1"/>
</dbReference>
<keyword evidence="1" id="KW-0479">Metal-binding</keyword>
<protein>
    <submittedName>
        <fullName evidence="3">Globin</fullName>
    </submittedName>
</protein>
<gene>
    <name evidence="3" type="ORF">KCG34_12160</name>
</gene>
<sequence>MALDADLIAESLEAAAERCADPAPLVYRRLFARRPEMEALFVRDTDGSVRGEMLSQVFEAILDFIGPRRYAANLIQCEVITHEGYGVPREIFGLFFAAVAEALAEILGPDWTPAIEAAWAALLAELGAYVAHPDQRAHQAA</sequence>
<dbReference type="AlphaFoldDB" id="A0A975G4C5"/>
<dbReference type="GO" id="GO:0019825">
    <property type="term" value="F:oxygen binding"/>
    <property type="evidence" value="ECO:0007669"/>
    <property type="project" value="InterPro"/>
</dbReference>
<dbReference type="InterPro" id="IPR000971">
    <property type="entry name" value="Globin"/>
</dbReference>
<dbReference type="SUPFAM" id="SSF46458">
    <property type="entry name" value="Globin-like"/>
    <property type="match status" value="1"/>
</dbReference>
<name>A0A975G4C5_9CAUL</name>
<evidence type="ECO:0000259" key="2">
    <source>
        <dbReference type="PROSITE" id="PS01033"/>
    </source>
</evidence>
<evidence type="ECO:0000313" key="3">
    <source>
        <dbReference type="EMBL" id="QUD90559.1"/>
    </source>
</evidence>
<proteinExistence type="inferred from homology"/>
<keyword evidence="1" id="KW-0561">Oxygen transport</keyword>
<keyword evidence="1" id="KW-0813">Transport</keyword>
<feature type="domain" description="Globin" evidence="2">
    <location>
        <begin position="1"/>
        <end position="135"/>
    </location>
</feature>
<dbReference type="Proteomes" id="UP000676409">
    <property type="component" value="Chromosome"/>
</dbReference>
<comment type="similarity">
    <text evidence="1">Belongs to the globin family.</text>
</comment>
<evidence type="ECO:0000313" key="4">
    <source>
        <dbReference type="Proteomes" id="UP000676409"/>
    </source>
</evidence>
<evidence type="ECO:0000256" key="1">
    <source>
        <dbReference type="RuleBase" id="RU000356"/>
    </source>
</evidence>
<dbReference type="RefSeq" id="WP_211940609.1">
    <property type="nucleotide sequence ID" value="NZ_CP073078.1"/>
</dbReference>
<dbReference type="InterPro" id="IPR044399">
    <property type="entry name" value="Mb-like_M"/>
</dbReference>
<dbReference type="PROSITE" id="PS01033">
    <property type="entry name" value="GLOBIN"/>
    <property type="match status" value="1"/>
</dbReference>
<dbReference type="InterPro" id="IPR012292">
    <property type="entry name" value="Globin/Proto"/>
</dbReference>
<accession>A0A975G4C5</accession>
<reference evidence="3" key="1">
    <citation type="submission" date="2021-04" db="EMBL/GenBank/DDBJ databases">
        <title>The complete genome sequence of Caulobacter sp. S6.</title>
        <authorList>
            <person name="Tang Y."/>
            <person name="Ouyang W."/>
            <person name="Liu Q."/>
            <person name="Huang B."/>
            <person name="Guo Z."/>
            <person name="Lei P."/>
        </authorList>
    </citation>
    <scope>NUCLEOTIDE SEQUENCE</scope>
    <source>
        <strain evidence="3">S6</strain>
    </source>
</reference>
<dbReference type="GO" id="GO:0020037">
    <property type="term" value="F:heme binding"/>
    <property type="evidence" value="ECO:0007669"/>
    <property type="project" value="InterPro"/>
</dbReference>
<keyword evidence="4" id="KW-1185">Reference proteome</keyword>
<dbReference type="KEGG" id="caul:KCG34_12160"/>
<organism evidence="3 4">
    <name type="scientific">Phenylobacterium montanum</name>
    <dbReference type="NCBI Taxonomy" id="2823693"/>
    <lineage>
        <taxon>Bacteria</taxon>
        <taxon>Pseudomonadati</taxon>
        <taxon>Pseudomonadota</taxon>
        <taxon>Alphaproteobacteria</taxon>
        <taxon>Caulobacterales</taxon>
        <taxon>Caulobacteraceae</taxon>
        <taxon>Phenylobacterium</taxon>
    </lineage>
</organism>
<dbReference type="Gene3D" id="1.10.490.10">
    <property type="entry name" value="Globins"/>
    <property type="match status" value="1"/>
</dbReference>
<dbReference type="GO" id="GO:0005344">
    <property type="term" value="F:oxygen carrier activity"/>
    <property type="evidence" value="ECO:0007669"/>
    <property type="project" value="UniProtKB-KW"/>
</dbReference>
<dbReference type="EMBL" id="CP073078">
    <property type="protein sequence ID" value="QUD90559.1"/>
    <property type="molecule type" value="Genomic_DNA"/>
</dbReference>
<dbReference type="Pfam" id="PF00042">
    <property type="entry name" value="Globin"/>
    <property type="match status" value="1"/>
</dbReference>
<keyword evidence="1" id="KW-0408">Iron</keyword>
<keyword evidence="1" id="KW-0349">Heme</keyword>